<evidence type="ECO:0000313" key="6">
    <source>
        <dbReference type="Proteomes" id="UP000805614"/>
    </source>
</evidence>
<evidence type="ECO:0000259" key="4">
    <source>
        <dbReference type="Pfam" id="PF13439"/>
    </source>
</evidence>
<keyword evidence="2" id="KW-0808">Transferase</keyword>
<proteinExistence type="predicted"/>
<sequence>MSAPAPTFVLPGDVDDVTVPSGGNTYDRRTCQALAAAGRPVREVAVAGTWPRPDTSARDRLTRVLAELPEGTVTVLDGLVACGVPEVVVPQARRLRLAVLVHLPLASETGSAPASAAELDARERETLQAAGAVVATSAWTARRLVAHHGLAADRVHVVPPGTDPAPLAPGTDGRSRLVCVAAVTPRKGQDLLVEALAAIVDLPWSCECVGPVRRDPAYAERLRGLIERRGLGDRITLAGPRTGEDLEGGYAAADLAVLPSRAEPYGMVVTEALARGIPVLATAVDGVPETLGRASDGSVPGILVPPGDPTALAGALRRWSADPGLRRRLRASAHLRRGALDGWDTTARQWADVLGRLQRMSWSLR</sequence>
<dbReference type="Pfam" id="PF13439">
    <property type="entry name" value="Glyco_transf_4"/>
    <property type="match status" value="1"/>
</dbReference>
<protein>
    <submittedName>
        <fullName evidence="5">Glycosyltransferase family 4 protein</fullName>
    </submittedName>
</protein>
<keyword evidence="1" id="KW-0328">Glycosyltransferase</keyword>
<dbReference type="CDD" id="cd03801">
    <property type="entry name" value="GT4_PimA-like"/>
    <property type="match status" value="1"/>
</dbReference>
<dbReference type="RefSeq" id="WP_187247275.1">
    <property type="nucleotide sequence ID" value="NZ_BAAAOK010000005.1"/>
</dbReference>
<evidence type="ECO:0000313" key="5">
    <source>
        <dbReference type="EMBL" id="MBC6470233.1"/>
    </source>
</evidence>
<feature type="domain" description="Glycosyl transferase family 1" evidence="3">
    <location>
        <begin position="175"/>
        <end position="333"/>
    </location>
</feature>
<dbReference type="Pfam" id="PF00534">
    <property type="entry name" value="Glycos_transf_1"/>
    <property type="match status" value="1"/>
</dbReference>
<organism evidence="5 6">
    <name type="scientific">Actinomadura alba</name>
    <dbReference type="NCBI Taxonomy" id="406431"/>
    <lineage>
        <taxon>Bacteria</taxon>
        <taxon>Bacillati</taxon>
        <taxon>Actinomycetota</taxon>
        <taxon>Actinomycetes</taxon>
        <taxon>Streptosporangiales</taxon>
        <taxon>Thermomonosporaceae</taxon>
        <taxon>Actinomadura</taxon>
    </lineage>
</organism>
<evidence type="ECO:0000259" key="3">
    <source>
        <dbReference type="Pfam" id="PF00534"/>
    </source>
</evidence>
<dbReference type="PANTHER" id="PTHR12526:SF510">
    <property type="entry name" value="D-INOSITOL 3-PHOSPHATE GLYCOSYLTRANSFERASE"/>
    <property type="match status" value="1"/>
</dbReference>
<dbReference type="EMBL" id="JABVEC010000038">
    <property type="protein sequence ID" value="MBC6470233.1"/>
    <property type="molecule type" value="Genomic_DNA"/>
</dbReference>
<gene>
    <name evidence="5" type="ORF">HKK74_32790</name>
</gene>
<dbReference type="Proteomes" id="UP000805614">
    <property type="component" value="Unassembled WGS sequence"/>
</dbReference>
<feature type="domain" description="Glycosyltransferase subfamily 4-like N-terminal" evidence="4">
    <location>
        <begin position="115"/>
        <end position="164"/>
    </location>
</feature>
<dbReference type="SUPFAM" id="SSF53756">
    <property type="entry name" value="UDP-Glycosyltransferase/glycogen phosphorylase"/>
    <property type="match status" value="1"/>
</dbReference>
<dbReference type="PANTHER" id="PTHR12526">
    <property type="entry name" value="GLYCOSYLTRANSFERASE"/>
    <property type="match status" value="1"/>
</dbReference>
<accession>A0ABR7M0T8</accession>
<reference evidence="5 6" key="1">
    <citation type="submission" date="2020-06" db="EMBL/GenBank/DDBJ databases">
        <title>Actinomadura xiongansis sp. nov., isolated from soil of Baiyangdian.</title>
        <authorList>
            <person name="Zhang X."/>
        </authorList>
    </citation>
    <scope>NUCLEOTIDE SEQUENCE [LARGE SCALE GENOMIC DNA]</scope>
    <source>
        <strain evidence="5 6">HBUM206468</strain>
    </source>
</reference>
<evidence type="ECO:0000256" key="2">
    <source>
        <dbReference type="ARBA" id="ARBA00022679"/>
    </source>
</evidence>
<name>A0ABR7M0T8_9ACTN</name>
<evidence type="ECO:0000256" key="1">
    <source>
        <dbReference type="ARBA" id="ARBA00022676"/>
    </source>
</evidence>
<comment type="caution">
    <text evidence="5">The sequence shown here is derived from an EMBL/GenBank/DDBJ whole genome shotgun (WGS) entry which is preliminary data.</text>
</comment>
<keyword evidence="6" id="KW-1185">Reference proteome</keyword>
<dbReference type="InterPro" id="IPR001296">
    <property type="entry name" value="Glyco_trans_1"/>
</dbReference>
<dbReference type="InterPro" id="IPR028098">
    <property type="entry name" value="Glyco_trans_4-like_N"/>
</dbReference>
<dbReference type="Gene3D" id="3.40.50.2000">
    <property type="entry name" value="Glycogen Phosphorylase B"/>
    <property type="match status" value="2"/>
</dbReference>